<keyword evidence="1" id="KW-0812">Transmembrane</keyword>
<organism evidence="2 3">
    <name type="scientific">Arthrobacter phage Jinkies</name>
    <dbReference type="NCBI Taxonomy" id="2743903"/>
    <lineage>
        <taxon>Viruses</taxon>
        <taxon>Duplodnaviria</taxon>
        <taxon>Heunggongvirae</taxon>
        <taxon>Uroviricota</taxon>
        <taxon>Caudoviricetes</taxon>
        <taxon>Berryhillviridae</taxon>
        <taxon>Jinkiesvirus</taxon>
        <taxon>Jinkiesvirus jinkies</taxon>
    </lineage>
</organism>
<evidence type="ECO:0000313" key="2">
    <source>
        <dbReference type="EMBL" id="QKY78986.1"/>
    </source>
</evidence>
<dbReference type="EMBL" id="MT498043">
    <property type="protein sequence ID" value="QKY78986.1"/>
    <property type="molecule type" value="Genomic_DNA"/>
</dbReference>
<sequence>MKGLRLTKRGEIVRDAVIVTVSAGLFFPVMTVIIAVFNSIGVQ</sequence>
<reference evidence="2 3" key="1">
    <citation type="submission" date="2020-05" db="EMBL/GenBank/DDBJ databases">
        <authorList>
            <person name="Bohanan V.A."/>
            <person name="Brazelton B.R."/>
            <person name="Coffey L.M."/>
            <person name="Donovan A.R."/>
            <person name="Gales A.C."/>
            <person name="Glasscock A.J."/>
            <person name="Grill M."/>
            <person name="Harper M.C."/>
            <person name="Hollowell C.E."/>
            <person name="Liu T.Y."/>
            <person name="Mansour C."/>
            <person name="McDowell A.D."/>
            <person name="Miller T.E."/>
            <person name="Nash A.G."/>
            <person name="Seo J."/>
            <person name="Sherman Z.A."/>
            <person name="Albert R.M."/>
            <person name="Ayala A."/>
            <person name="Monti D.L."/>
            <person name="Garlena R.A."/>
            <person name="Russell D.A."/>
            <person name="Pope W.H."/>
            <person name="Jacobs-Sera D."/>
            <person name="Hatfull G.F."/>
        </authorList>
    </citation>
    <scope>NUCLEOTIDE SEQUENCE [LARGE SCALE GENOMIC DNA]</scope>
</reference>
<keyword evidence="1" id="KW-1133">Transmembrane helix</keyword>
<proteinExistence type="predicted"/>
<gene>
    <name evidence="2" type="primary">38</name>
    <name evidence="2" type="ORF">Jinkies_38</name>
</gene>
<dbReference type="InterPro" id="IPR032458">
    <property type="entry name" value="Histone_H2A_CS"/>
</dbReference>
<protein>
    <submittedName>
        <fullName evidence="2">Uncharacterized protein</fullName>
    </submittedName>
</protein>
<keyword evidence="3" id="KW-1185">Reference proteome</keyword>
<accession>A0A7S6BF82</accession>
<evidence type="ECO:0000313" key="3">
    <source>
        <dbReference type="Proteomes" id="UP000594363"/>
    </source>
</evidence>
<name>A0A7S6BF82_9CAUD</name>
<feature type="transmembrane region" description="Helical" evidence="1">
    <location>
        <begin position="12"/>
        <end position="37"/>
    </location>
</feature>
<dbReference type="Proteomes" id="UP000594363">
    <property type="component" value="Segment"/>
</dbReference>
<keyword evidence="1" id="KW-0472">Membrane</keyword>
<evidence type="ECO:0000256" key="1">
    <source>
        <dbReference type="SAM" id="Phobius"/>
    </source>
</evidence>
<dbReference type="PROSITE" id="PS00046">
    <property type="entry name" value="HISTONE_H2A"/>
    <property type="match status" value="1"/>
</dbReference>